<dbReference type="FunCoup" id="A0A1D8PR88">
    <property type="interactions" value="171"/>
</dbReference>
<proteinExistence type="predicted"/>
<dbReference type="KEGG" id="cal:CAALFM_C702980CA"/>
<reference evidence="4 5" key="3">
    <citation type="journal article" date="2013" name="Genome Biol.">
        <title>Assembly of a phased diploid Candida albicans genome facilitates allele-specific measurements and provides a simple model for repeat and indel structure.</title>
        <authorList>
            <person name="Muzzey D."/>
            <person name="Schwartz K."/>
            <person name="Weissman J.S."/>
            <person name="Sherlock G."/>
        </authorList>
    </citation>
    <scope>NUCLEOTIDE SEQUENCE [LARGE SCALE GENOMIC DNA]</scope>
    <source>
        <strain evidence="5">SC5314 / ATCC MYA-2876</strain>
    </source>
</reference>
<feature type="domain" description="Sfi1 spindle body" evidence="2">
    <location>
        <begin position="399"/>
        <end position="518"/>
    </location>
</feature>
<evidence type="ECO:0000313" key="5">
    <source>
        <dbReference type="Proteomes" id="UP000000559"/>
    </source>
</evidence>
<dbReference type="RefSeq" id="XP_716985.2">
    <property type="nucleotide sequence ID" value="XM_711892.2"/>
</dbReference>
<evidence type="ECO:0000256" key="1">
    <source>
        <dbReference type="SAM" id="MobiDB-lite"/>
    </source>
</evidence>
<name>A0A1D8PR88_CANAL</name>
<gene>
    <name evidence="3 4" type="primary">SFI1</name>
    <name evidence="4" type="ordered locus">CAALFM_C702980CA</name>
    <name evidence="3" type="ordered locus">orf19.12630</name>
</gene>
<dbReference type="EMBL" id="CP017629">
    <property type="protein sequence ID" value="AOW30644.1"/>
    <property type="molecule type" value="Genomic_DNA"/>
</dbReference>
<reference evidence="4 5" key="1">
    <citation type="journal article" date="2004" name="Proc. Natl. Acad. Sci. U.S.A.">
        <title>The diploid genome sequence of Candida albicans.</title>
        <authorList>
            <person name="Jones T."/>
            <person name="Federspiel N.A."/>
            <person name="Chibana H."/>
            <person name="Dungan J."/>
            <person name="Kalman S."/>
            <person name="Magee B.B."/>
            <person name="Newport G."/>
            <person name="Thorstenson Y.R."/>
            <person name="Agabian N."/>
            <person name="Magee P.T."/>
            <person name="Davis R.W."/>
            <person name="Scherer S."/>
        </authorList>
    </citation>
    <scope>NUCLEOTIDE SEQUENCE [LARGE SCALE GENOMIC DNA]</scope>
    <source>
        <strain evidence="5">SC5314 / ATCC MYA-2876</strain>
    </source>
</reference>
<accession>A0A1D8PR88</accession>
<organism evidence="4 5">
    <name type="scientific">Candida albicans (strain SC5314 / ATCC MYA-2876)</name>
    <name type="common">Yeast</name>
    <dbReference type="NCBI Taxonomy" id="237561"/>
    <lineage>
        <taxon>Eukaryota</taxon>
        <taxon>Fungi</taxon>
        <taxon>Dikarya</taxon>
        <taxon>Ascomycota</taxon>
        <taxon>Saccharomycotina</taxon>
        <taxon>Pichiomycetes</taxon>
        <taxon>Debaryomycetaceae</taxon>
        <taxon>Candida/Lodderomyces clade</taxon>
        <taxon>Candida</taxon>
    </lineage>
</organism>
<protein>
    <submittedName>
        <fullName evidence="4">Sfi1p</fullName>
    </submittedName>
</protein>
<dbReference type="InParanoid" id="A0A1D8PR88"/>
<dbReference type="eggNOG" id="KOG4775">
    <property type="taxonomic scope" value="Eukaryota"/>
</dbReference>
<feature type="compositionally biased region" description="Polar residues" evidence="1">
    <location>
        <begin position="1004"/>
        <end position="1013"/>
    </location>
</feature>
<dbReference type="CGD" id="CAL0000182621">
    <property type="gene designation" value="SFI1"/>
</dbReference>
<reference evidence="4 5" key="2">
    <citation type="journal article" date="2007" name="Genome Biol.">
        <title>Assembly of the Candida albicans genome into sixteen supercontigs aligned on the eight chromosomes.</title>
        <authorList>
            <person name="van het Hoog M."/>
            <person name="Rast T.J."/>
            <person name="Martchenko M."/>
            <person name="Grindle S."/>
            <person name="Dignard D."/>
            <person name="Hogues H."/>
            <person name="Cuomo C."/>
            <person name="Berriman M."/>
            <person name="Scherer S."/>
            <person name="Magee B.B."/>
            <person name="Whiteway M."/>
            <person name="Chibana H."/>
            <person name="Nantel A."/>
            <person name="Magee P.T."/>
        </authorList>
    </citation>
    <scope>GENOME REANNOTATION</scope>
    <source>
        <strain evidence="5">SC5314 / ATCC MYA-2876</strain>
    </source>
</reference>
<feature type="domain" description="Sfi1 spindle body" evidence="2">
    <location>
        <begin position="538"/>
        <end position="972"/>
    </location>
</feature>
<dbReference type="Proteomes" id="UP000000559">
    <property type="component" value="Chromosome 7"/>
</dbReference>
<keyword evidence="5" id="KW-1185">Reference proteome</keyword>
<sequence length="1120" mass="132555">MDYQDLLHKIIKEFHSLKEFKPWDSSVLYETLLRSVLTTLIELLGIDNPPSYLHLTTNNDSIGDLKIKYYGNALSKSINGHSMLQYLESKHVSILQAVVEIINTRSYRIKESYSAVFKDVSHLFEKLLKERYEAESNLEDYILQCLMYETQFYQGIVDNVLTADDTEKLASFLGTRLSEEDSMFSYRDIDYPLELNINNESLEKIYKIFLGVIGTKRFDIKEVASAVVGVYKRHQRIDHFEKLDSDEILGKFFRNILPQSFQSVTNKVFREFHKEVDDPPSDVLDQLDNIVDDFIAVGIEGVDLGFPALFRHYIKFMNEIFPTVVEDADRDFVARINSLIAQVLEFKDDEKSCDINQVVSEFVSLQSLLLKNNYLSPSTLLMRASTHDYYKNLQIVKITFDGWNENSKRILKLENSGFLQSKTLPKYLKLWYSKSMKLNELCNRVDEFYNGELCRKVWHCWRSQQNVYNLKMEVADKRLLNQYYIKWRKKEKDMKANLTIAVEFDHFHLLDKSFKILKGYFNLAKNSDVLAMSLFQSFEENRDSRIKLKYFQYWNLKISDRVHGLTMKLEKFHQVKDKFVLGNYFETWYYKHNLVEKSNNFVSAKDLQLLAKTFTNTWLKKFLLYKKAFKIEEELGADLKRKTFDRWKEAVQLEVKAKEFHERHLLETAFHEWKLKSILISNRASFDHILVQRCFQTWSVEIKLRELQQKQDTRLVVNIFQKWRTRQLELAKLDEKSQAFYESNMKHLVVQKWNVENSNIGLLEKRADRFFIRRFFIQKWQSKMTKYEDITVYHLEDEIATKLAYKVWRQRYFENYEEKLDNLLETMDTSAADTVRCSRYFGLWRAKLQTVKQIEERVSTSVAPSVAIHFKNWHVKSQQKQELLESALQFEEINLSRFLLIWFQRLQEVSQLEDQAEDLLAQTNFNLLRNAVHKWSMLYNKNIKRHKQLCEDFIARKETAKVRSIFDLWLYKIKEIEANTTIISNPSPLSKRFQHQREMGLTPQKKNSPTKVFTPTTSKDPSPTKLQETTQRMRNQNISALREHFGRARASSTPKKLSPVRLSYTNIPSNLRPPSPPKFDDSDIATAKSLGRIRPMVFPIDDQANFSPMDRTKLQSRNAM</sequence>
<dbReference type="VEuPathDB" id="FungiDB:C7_02980C_A"/>
<dbReference type="InterPro" id="IPR013665">
    <property type="entry name" value="Sfi1_dom"/>
</dbReference>
<feature type="compositionally biased region" description="Low complexity" evidence="1">
    <location>
        <begin position="1014"/>
        <end position="1025"/>
    </location>
</feature>
<dbReference type="Pfam" id="PF08457">
    <property type="entry name" value="Sfi1"/>
    <property type="match status" value="2"/>
</dbReference>
<dbReference type="AlphaFoldDB" id="A0A1D8PR88"/>
<evidence type="ECO:0000259" key="2">
    <source>
        <dbReference type="Pfam" id="PF08457"/>
    </source>
</evidence>
<dbReference type="STRING" id="237561.A0A1D8PR88"/>
<dbReference type="GeneID" id="3641385"/>
<evidence type="ECO:0000313" key="4">
    <source>
        <dbReference type="EMBL" id="AOW30644.1"/>
    </source>
</evidence>
<dbReference type="OrthoDB" id="4070448at2759"/>
<feature type="region of interest" description="Disordered" evidence="1">
    <location>
        <begin position="996"/>
        <end position="1028"/>
    </location>
</feature>
<dbReference type="SMR" id="A0A1D8PR88"/>
<evidence type="ECO:0000313" key="3">
    <source>
        <dbReference type="CGD" id="CAL0000182621"/>
    </source>
</evidence>